<accession>A0A183LKU7</accession>
<dbReference type="EMBL" id="UZAI01001407">
    <property type="protein sequence ID" value="VDO61624.1"/>
    <property type="molecule type" value="Genomic_DNA"/>
</dbReference>
<dbReference type="AlphaFoldDB" id="A0A183LKU7"/>
<proteinExistence type="predicted"/>
<dbReference type="Proteomes" id="UP000277204">
    <property type="component" value="Unassembled WGS sequence"/>
</dbReference>
<sequence>MFEGSSSASKDIELFMCPLRPISLHCSASDPRTIAECGRVNKDEWLSISVCCKFLPKHNAISAPVLDH</sequence>
<protein>
    <submittedName>
        <fullName evidence="1">Uncharacterized protein</fullName>
    </submittedName>
</protein>
<keyword evidence="2" id="KW-1185">Reference proteome</keyword>
<gene>
    <name evidence="1" type="ORF">SMRZ_LOCUS4422</name>
</gene>
<organism evidence="1 2">
    <name type="scientific">Schistosoma margrebowiei</name>
    <dbReference type="NCBI Taxonomy" id="48269"/>
    <lineage>
        <taxon>Eukaryota</taxon>
        <taxon>Metazoa</taxon>
        <taxon>Spiralia</taxon>
        <taxon>Lophotrochozoa</taxon>
        <taxon>Platyhelminthes</taxon>
        <taxon>Trematoda</taxon>
        <taxon>Digenea</taxon>
        <taxon>Strigeidida</taxon>
        <taxon>Schistosomatoidea</taxon>
        <taxon>Schistosomatidae</taxon>
        <taxon>Schistosoma</taxon>
    </lineage>
</organism>
<evidence type="ECO:0000313" key="2">
    <source>
        <dbReference type="Proteomes" id="UP000277204"/>
    </source>
</evidence>
<reference evidence="1 2" key="1">
    <citation type="submission" date="2018-11" db="EMBL/GenBank/DDBJ databases">
        <authorList>
            <consortium name="Pathogen Informatics"/>
        </authorList>
    </citation>
    <scope>NUCLEOTIDE SEQUENCE [LARGE SCALE GENOMIC DNA]</scope>
    <source>
        <strain evidence="1 2">Zambia</strain>
    </source>
</reference>
<name>A0A183LKU7_9TREM</name>
<evidence type="ECO:0000313" key="1">
    <source>
        <dbReference type="EMBL" id="VDO61624.1"/>
    </source>
</evidence>